<evidence type="ECO:0000313" key="2">
    <source>
        <dbReference type="EMBL" id="OUD12507.1"/>
    </source>
</evidence>
<evidence type="ECO:0000313" key="3">
    <source>
        <dbReference type="Proteomes" id="UP000194798"/>
    </source>
</evidence>
<gene>
    <name evidence="2" type="ORF">TPSD3_15560</name>
</gene>
<protein>
    <recommendedName>
        <fullName evidence="1">Inner membrane protein YgaP-like transmembrane domain-containing protein</fullName>
    </recommendedName>
</protein>
<feature type="domain" description="Inner membrane protein YgaP-like transmembrane" evidence="1">
    <location>
        <begin position="2"/>
        <end position="56"/>
    </location>
</feature>
<proteinExistence type="predicted"/>
<reference evidence="2 3" key="1">
    <citation type="submission" date="2016-12" db="EMBL/GenBank/DDBJ databases">
        <title>Thioflexothrix psekupsii D3 genome sequencing and assembly.</title>
        <authorList>
            <person name="Fomenkov A."/>
            <person name="Vincze T."/>
            <person name="Grabovich M."/>
            <person name="Anton B.P."/>
            <person name="Dubinina G."/>
            <person name="Orlova M."/>
            <person name="Belousova E."/>
            <person name="Roberts R.J."/>
        </authorList>
    </citation>
    <scope>NUCLEOTIDE SEQUENCE [LARGE SCALE GENOMIC DNA]</scope>
    <source>
        <strain evidence="2">D3</strain>
    </source>
</reference>
<evidence type="ECO:0000259" key="1">
    <source>
        <dbReference type="Pfam" id="PF11127"/>
    </source>
</evidence>
<dbReference type="RefSeq" id="WP_086489461.1">
    <property type="nucleotide sequence ID" value="NZ_MSLT01000023.1"/>
</dbReference>
<keyword evidence="3" id="KW-1185">Reference proteome</keyword>
<sequence>MTVERIVFIVAGFMVLFSLTMSQLHHPYWLGLTAFVGFNLFQTGFTQWCPLAVILKKLGVPTESSCAPSTK</sequence>
<organism evidence="2 3">
    <name type="scientific">Thioflexithrix psekupsensis</name>
    <dbReference type="NCBI Taxonomy" id="1570016"/>
    <lineage>
        <taxon>Bacteria</taxon>
        <taxon>Pseudomonadati</taxon>
        <taxon>Pseudomonadota</taxon>
        <taxon>Gammaproteobacteria</taxon>
        <taxon>Thiotrichales</taxon>
        <taxon>Thioflexithrix</taxon>
    </lineage>
</organism>
<dbReference type="Gene3D" id="6.10.140.1340">
    <property type="match status" value="1"/>
</dbReference>
<dbReference type="Proteomes" id="UP000194798">
    <property type="component" value="Unassembled WGS sequence"/>
</dbReference>
<dbReference type="EMBL" id="MSLT01000023">
    <property type="protein sequence ID" value="OUD12507.1"/>
    <property type="molecule type" value="Genomic_DNA"/>
</dbReference>
<dbReference type="InterPro" id="IPR021309">
    <property type="entry name" value="YgaP-like_TM"/>
</dbReference>
<name>A0A251X6E8_9GAMM</name>
<dbReference type="AlphaFoldDB" id="A0A251X6E8"/>
<dbReference type="Pfam" id="PF11127">
    <property type="entry name" value="YgaP-like_TM"/>
    <property type="match status" value="1"/>
</dbReference>
<accession>A0A251X6E8</accession>
<comment type="caution">
    <text evidence="2">The sequence shown here is derived from an EMBL/GenBank/DDBJ whole genome shotgun (WGS) entry which is preliminary data.</text>
</comment>
<dbReference type="OrthoDB" id="9799383at2"/>